<dbReference type="InterPro" id="IPR031755">
    <property type="entry name" value="Inhibitor_I66"/>
</dbReference>
<evidence type="ECO:0000313" key="4">
    <source>
        <dbReference type="Proteomes" id="UP001143474"/>
    </source>
</evidence>
<dbReference type="RefSeq" id="WP_271223040.1">
    <property type="nucleotide sequence ID" value="NZ_BAAAVD010000059.1"/>
</dbReference>
<reference evidence="3" key="1">
    <citation type="journal article" date="2014" name="Int. J. Syst. Evol. Microbiol.">
        <title>Complete genome sequence of Corynebacterium casei LMG S-19264T (=DSM 44701T), isolated from a smear-ripened cheese.</title>
        <authorList>
            <consortium name="US DOE Joint Genome Institute (JGI-PGF)"/>
            <person name="Walter F."/>
            <person name="Albersmeier A."/>
            <person name="Kalinowski J."/>
            <person name="Ruckert C."/>
        </authorList>
    </citation>
    <scope>NUCLEOTIDE SEQUENCE</scope>
    <source>
        <strain evidence="3">VKM Ac-2007</strain>
    </source>
</reference>
<evidence type="ECO:0000256" key="2">
    <source>
        <dbReference type="SAM" id="SignalP"/>
    </source>
</evidence>
<feature type="signal peptide" evidence="2">
    <location>
        <begin position="1"/>
        <end position="32"/>
    </location>
</feature>
<feature type="chain" id="PRO_5040889438" evidence="2">
    <location>
        <begin position="33"/>
        <end position="187"/>
    </location>
</feature>
<sequence>MRLTRVRPTVLAALLAALLAAVLAPGPPAASADGADLVSLPSRVVLRIGGAHVVNIHDRVFAALLPAPPATGFRVIRASGGVRLQDENTGGLVYASTTEPFTQLLVSEPDQAPPNSVFAVESPPSDEADDLTPEEADDVAWIATIRLAGTDQYIGRHFAEDRSLLPKKVLLLPPGVHAPLFVIQPAG</sequence>
<protein>
    <submittedName>
        <fullName evidence="3">Uncharacterized protein</fullName>
    </submittedName>
</protein>
<keyword evidence="4" id="KW-1185">Reference proteome</keyword>
<organism evidence="3 4">
    <name type="scientific">Streptosporangium carneum</name>
    <dbReference type="NCBI Taxonomy" id="47481"/>
    <lineage>
        <taxon>Bacteria</taxon>
        <taxon>Bacillati</taxon>
        <taxon>Actinomycetota</taxon>
        <taxon>Actinomycetes</taxon>
        <taxon>Streptosporangiales</taxon>
        <taxon>Streptosporangiaceae</taxon>
        <taxon>Streptosporangium</taxon>
    </lineage>
</organism>
<feature type="region of interest" description="Disordered" evidence="1">
    <location>
        <begin position="109"/>
        <end position="132"/>
    </location>
</feature>
<dbReference type="Pfam" id="PF16850">
    <property type="entry name" value="Inhibitor_I66"/>
    <property type="match status" value="1"/>
</dbReference>
<dbReference type="EMBL" id="BSEV01000037">
    <property type="protein sequence ID" value="GLK14811.1"/>
    <property type="molecule type" value="Genomic_DNA"/>
</dbReference>
<keyword evidence="2" id="KW-0732">Signal</keyword>
<evidence type="ECO:0000313" key="3">
    <source>
        <dbReference type="EMBL" id="GLK14811.1"/>
    </source>
</evidence>
<gene>
    <name evidence="3" type="ORF">GCM10017600_82230</name>
</gene>
<proteinExistence type="predicted"/>
<dbReference type="GO" id="GO:0004867">
    <property type="term" value="F:serine-type endopeptidase inhibitor activity"/>
    <property type="evidence" value="ECO:0007669"/>
    <property type="project" value="InterPro"/>
</dbReference>
<dbReference type="AlphaFoldDB" id="A0A9W6IB54"/>
<reference evidence="3" key="2">
    <citation type="submission" date="2023-01" db="EMBL/GenBank/DDBJ databases">
        <authorList>
            <person name="Sun Q."/>
            <person name="Evtushenko L."/>
        </authorList>
    </citation>
    <scope>NUCLEOTIDE SEQUENCE</scope>
    <source>
        <strain evidence="3">VKM Ac-2007</strain>
    </source>
</reference>
<name>A0A9W6IB54_9ACTN</name>
<accession>A0A9W6IB54</accession>
<dbReference type="Gene3D" id="2.80.10.50">
    <property type="match status" value="1"/>
</dbReference>
<evidence type="ECO:0000256" key="1">
    <source>
        <dbReference type="SAM" id="MobiDB-lite"/>
    </source>
</evidence>
<comment type="caution">
    <text evidence="3">The sequence shown here is derived from an EMBL/GenBank/DDBJ whole genome shotgun (WGS) entry which is preliminary data.</text>
</comment>
<dbReference type="Proteomes" id="UP001143474">
    <property type="component" value="Unassembled WGS sequence"/>
</dbReference>